<evidence type="ECO:0000313" key="1">
    <source>
        <dbReference type="EMBL" id="MEX1665797.1"/>
    </source>
</evidence>
<evidence type="ECO:0000313" key="2">
    <source>
        <dbReference type="Proteomes" id="UP001557484"/>
    </source>
</evidence>
<comment type="caution">
    <text evidence="1">The sequence shown here is derived from an EMBL/GenBank/DDBJ whole genome shotgun (WGS) entry which is preliminary data.</text>
</comment>
<dbReference type="Gene3D" id="3.40.50.1240">
    <property type="entry name" value="Phosphoglycerate mutase-like"/>
    <property type="match status" value="1"/>
</dbReference>
<dbReference type="InterPro" id="IPR029033">
    <property type="entry name" value="His_PPase_superfam"/>
</dbReference>
<dbReference type="SUPFAM" id="SSF53254">
    <property type="entry name" value="Phosphoglycerate mutase-like"/>
    <property type="match status" value="1"/>
</dbReference>
<sequence length="159" mass="17993">MEILLVRHGSASWDTKTDIERELTPLGQQEASAAADWIGCSGWQPDELWVSPYRRAVQTAAILNRDWQLKSRLKSSLTPDTPQSELEAMLATFRGERLLVVSHNPLLSNAIDYWHGGANKSYWGMQPASMALIRAEVFAQGCGNLEWLRHYPNYDHNGR</sequence>
<dbReference type="Proteomes" id="UP001557484">
    <property type="component" value="Unassembled WGS sequence"/>
</dbReference>
<organism evidence="1 2">
    <name type="scientific">Zhongshania arctica</name>
    <dbReference type="NCBI Taxonomy" id="3238302"/>
    <lineage>
        <taxon>Bacteria</taxon>
        <taxon>Pseudomonadati</taxon>
        <taxon>Pseudomonadota</taxon>
        <taxon>Gammaproteobacteria</taxon>
        <taxon>Cellvibrionales</taxon>
        <taxon>Spongiibacteraceae</taxon>
        <taxon>Zhongshania</taxon>
    </lineage>
</organism>
<dbReference type="RefSeq" id="WP_368375893.1">
    <property type="nucleotide sequence ID" value="NZ_JBFRYB010000001.1"/>
</dbReference>
<proteinExistence type="predicted"/>
<protein>
    <submittedName>
        <fullName evidence="1">Histidine phosphatase family protein</fullName>
    </submittedName>
</protein>
<name>A0ABV3TVZ6_9GAMM</name>
<dbReference type="Pfam" id="PF00300">
    <property type="entry name" value="His_Phos_1"/>
    <property type="match status" value="1"/>
</dbReference>
<accession>A0ABV3TVZ6</accession>
<dbReference type="PANTHER" id="PTHR48100">
    <property type="entry name" value="BROAD-SPECIFICITY PHOSPHATASE YOR283W-RELATED"/>
    <property type="match status" value="1"/>
</dbReference>
<keyword evidence="2" id="KW-1185">Reference proteome</keyword>
<dbReference type="CDD" id="cd07067">
    <property type="entry name" value="HP_PGM_like"/>
    <property type="match status" value="1"/>
</dbReference>
<dbReference type="InterPro" id="IPR013078">
    <property type="entry name" value="His_Pase_superF_clade-1"/>
</dbReference>
<dbReference type="EMBL" id="JBFRYB010000001">
    <property type="protein sequence ID" value="MEX1665797.1"/>
    <property type="molecule type" value="Genomic_DNA"/>
</dbReference>
<dbReference type="InterPro" id="IPR050275">
    <property type="entry name" value="PGM_Phosphatase"/>
</dbReference>
<reference evidence="1 2" key="1">
    <citation type="journal article" date="2011" name="Int. J. Syst. Evol. Microbiol.">
        <title>Zhongshania antarctica gen. nov., sp. nov. and Zhongshania guokunii sp. nov., gammaproteobacteria respectively isolated from coastal attached (fast) ice and surface seawater of the Antarctic.</title>
        <authorList>
            <person name="Li H.J."/>
            <person name="Zhang X.Y."/>
            <person name="Chen C.X."/>
            <person name="Zhang Y.J."/>
            <person name="Gao Z.M."/>
            <person name="Yu Y."/>
            <person name="Chen X.L."/>
            <person name="Chen B."/>
            <person name="Zhang Y.Z."/>
        </authorList>
    </citation>
    <scope>NUCLEOTIDE SEQUENCE [LARGE SCALE GENOMIC DNA]</scope>
    <source>
        <strain evidence="1 2">R06B22</strain>
    </source>
</reference>
<dbReference type="SMART" id="SM00855">
    <property type="entry name" value="PGAM"/>
    <property type="match status" value="1"/>
</dbReference>
<gene>
    <name evidence="1" type="ORF">AB4875_09860</name>
</gene>